<gene>
    <name evidence="1" type="ORF">AB664_28715</name>
</gene>
<protein>
    <submittedName>
        <fullName evidence="1">Uncharacterized protein</fullName>
    </submittedName>
</protein>
<dbReference type="AlphaFoldDB" id="A0A656Z6T5"/>
<dbReference type="EMBL" id="LUAY01001632">
    <property type="protein sequence ID" value="KYB45998.1"/>
    <property type="molecule type" value="Genomic_DNA"/>
</dbReference>
<evidence type="ECO:0000313" key="1">
    <source>
        <dbReference type="EMBL" id="KYB45998.1"/>
    </source>
</evidence>
<reference evidence="1" key="1">
    <citation type="submission" date="2016-02" db="EMBL/GenBank/DDBJ databases">
        <title>Genomic sequences of Ochrobactrum anthropi.</title>
        <authorList>
            <person name="Chudasama K.S."/>
            <person name="Thaker V.S."/>
        </authorList>
    </citation>
    <scope>NUCLEOTIDE SEQUENCE [LARGE SCALE GENOMIC DNA]</scope>
    <source>
        <strain evidence="1">SUBG007</strain>
    </source>
</reference>
<name>A0A656Z6T5_BRUAN</name>
<accession>A0A656Z6T5</accession>
<sequence length="153" mass="16028">MLVPTDAGSSPVQTLTEEEAGLIARQILAGRVAVASAYDRLAGRGQERRAPDFKTIALGQVGADAYRLALQAAANAGFLAPFLATLSEQGHIDLEQALRTAKVIHPQDASGVAIHPQGMTAEMMQLIQAARLLEGLSTASAGSALLRLPPIHR</sequence>
<organism evidence="1">
    <name type="scientific">Brucella anthropi</name>
    <name type="common">Ochrobactrum anthropi</name>
    <dbReference type="NCBI Taxonomy" id="529"/>
    <lineage>
        <taxon>Bacteria</taxon>
        <taxon>Pseudomonadati</taxon>
        <taxon>Pseudomonadota</taxon>
        <taxon>Alphaproteobacteria</taxon>
        <taxon>Hyphomicrobiales</taxon>
        <taxon>Brucellaceae</taxon>
        <taxon>Brucella/Ochrobactrum group</taxon>
        <taxon>Brucella</taxon>
    </lineage>
</organism>
<proteinExistence type="predicted"/>
<comment type="caution">
    <text evidence="1">The sequence shown here is derived from an EMBL/GenBank/DDBJ whole genome shotgun (WGS) entry which is preliminary data.</text>
</comment>